<keyword evidence="1" id="KW-0812">Transmembrane</keyword>
<dbReference type="PANTHER" id="PTHR40076">
    <property type="entry name" value="MEMBRANE PROTEIN-RELATED"/>
    <property type="match status" value="1"/>
</dbReference>
<proteinExistence type="predicted"/>
<sequence length="248" mass="26479">MSDIYKAPESQLAENSEAGDFGSLEKGIAGDYSFSIGEAINEGWQLSKGKKRTVWFAIILYIIAIAATSFVAGLLTGYPAFDLTGPASASLSSTIIYNLITGIVGVPLAVGMMMVGIKIARKEETSGTEVFAHFDKIVPLCVTYIIMSILVGIGFLLLVIPGIYLVIAYMLALPLVADQNLGPWKALEASRKAITNNWFAFLGFFIVLILIYLVGGLALLIGLIWALPLASIAYGVAYRKVFGGPQGS</sequence>
<keyword evidence="1" id="KW-0472">Membrane</keyword>
<feature type="transmembrane region" description="Helical" evidence="1">
    <location>
        <begin position="163"/>
        <end position="181"/>
    </location>
</feature>
<keyword evidence="1" id="KW-1133">Transmembrane helix</keyword>
<feature type="transmembrane region" description="Helical" evidence="1">
    <location>
        <begin position="95"/>
        <end position="117"/>
    </location>
</feature>
<dbReference type="InterPro" id="IPR010380">
    <property type="entry name" value="DUF975"/>
</dbReference>
<organism evidence="2 3">
    <name type="scientific">Microbulbifer variabilis</name>
    <dbReference type="NCBI Taxonomy" id="266805"/>
    <lineage>
        <taxon>Bacteria</taxon>
        <taxon>Pseudomonadati</taxon>
        <taxon>Pseudomonadota</taxon>
        <taxon>Gammaproteobacteria</taxon>
        <taxon>Cellvibrionales</taxon>
        <taxon>Microbulbiferaceae</taxon>
        <taxon>Microbulbifer</taxon>
    </lineage>
</organism>
<accession>A0ABY4VDQ7</accession>
<keyword evidence="3" id="KW-1185">Reference proteome</keyword>
<evidence type="ECO:0000313" key="3">
    <source>
        <dbReference type="Proteomes" id="UP001055658"/>
    </source>
</evidence>
<gene>
    <name evidence="2" type="ORF">MJO52_19875</name>
</gene>
<name>A0ABY4VDQ7_9GAMM</name>
<dbReference type="EMBL" id="CP092418">
    <property type="protein sequence ID" value="USD21293.1"/>
    <property type="molecule type" value="Genomic_DNA"/>
</dbReference>
<evidence type="ECO:0008006" key="4">
    <source>
        <dbReference type="Google" id="ProtNLM"/>
    </source>
</evidence>
<evidence type="ECO:0000256" key="1">
    <source>
        <dbReference type="SAM" id="Phobius"/>
    </source>
</evidence>
<feature type="transmembrane region" description="Helical" evidence="1">
    <location>
        <begin position="137"/>
        <end position="157"/>
    </location>
</feature>
<reference evidence="2" key="1">
    <citation type="submission" date="2022-02" db="EMBL/GenBank/DDBJ databases">
        <title>Coral-associated bacteria.</title>
        <authorList>
            <person name="Tang K."/>
            <person name="Wang X."/>
        </authorList>
    </citation>
    <scope>NUCLEOTIDE SEQUENCE</scope>
    <source>
        <strain evidence="2">SCSIO 43006</strain>
    </source>
</reference>
<evidence type="ECO:0000313" key="2">
    <source>
        <dbReference type="EMBL" id="USD21293.1"/>
    </source>
</evidence>
<protein>
    <recommendedName>
        <fullName evidence="4">Glycerophosphoryl diester phosphodiesterase membrane domain-containing protein</fullName>
    </recommendedName>
</protein>
<dbReference type="PANTHER" id="PTHR40076:SF1">
    <property type="entry name" value="MEMBRANE PROTEIN"/>
    <property type="match status" value="1"/>
</dbReference>
<feature type="transmembrane region" description="Helical" evidence="1">
    <location>
        <begin position="193"/>
        <end position="213"/>
    </location>
</feature>
<feature type="transmembrane region" description="Helical" evidence="1">
    <location>
        <begin position="54"/>
        <end position="75"/>
    </location>
</feature>
<dbReference type="Proteomes" id="UP001055658">
    <property type="component" value="Chromosome"/>
</dbReference>
<dbReference type="RefSeq" id="WP_252083691.1">
    <property type="nucleotide sequence ID" value="NZ_CP092418.1"/>
</dbReference>